<dbReference type="PRINTS" id="PR00406">
    <property type="entry name" value="CYTB5RDTASE"/>
</dbReference>
<evidence type="ECO:0000256" key="2">
    <source>
        <dbReference type="ARBA" id="ARBA00022630"/>
    </source>
</evidence>
<sequence>MATLSSPPLSVVAATHLSSWLGHLGVSPAAFDDTLGWLNPLWTVHRLHARVVHRRAETATATTFELQAGPGFHGLRAGHHVMVGVEIAGALHRRAYSPRAVPGHPQRFAITVQRQAGGLVSNHLHDRVQVGHHVTISPPDGAFTLPAATPPRLLLLGGGSGITPLMAMLQHLHREAPATRVTLVYFARSRAERIFAEALDELTRQWPAFRYVPVDSTAHTAAGAGEPAPALLDEALLSRVAPDWARTPTWCCGPAPLMAAARTLWQQAGQAGQLHLEAFGPVRAEGDATTRHAVHIRRAPHTHRFEAPGHTTLLEASEQAGLRLKHGCRQGLCHECTCRLHSGAVRDLHSGARIDGEGQAIRLCVSSALTDLQLESLG</sequence>
<keyword evidence="13" id="KW-1185">Reference proteome</keyword>
<keyword evidence="6" id="KW-0560">Oxidoreductase</keyword>
<evidence type="ECO:0000256" key="7">
    <source>
        <dbReference type="ARBA" id="ARBA00023004"/>
    </source>
</evidence>
<dbReference type="PROSITE" id="PS51384">
    <property type="entry name" value="FAD_FR"/>
    <property type="match status" value="1"/>
</dbReference>
<keyword evidence="4" id="KW-0479">Metal-binding</keyword>
<dbReference type="PANTHER" id="PTHR47354">
    <property type="entry name" value="NADH OXIDOREDUCTASE HCR"/>
    <property type="match status" value="1"/>
</dbReference>
<evidence type="ECO:0000256" key="5">
    <source>
        <dbReference type="ARBA" id="ARBA00022827"/>
    </source>
</evidence>
<evidence type="ECO:0000256" key="1">
    <source>
        <dbReference type="ARBA" id="ARBA00001974"/>
    </source>
</evidence>
<dbReference type="Pfam" id="PF00111">
    <property type="entry name" value="Fer2"/>
    <property type="match status" value="1"/>
</dbReference>
<evidence type="ECO:0000256" key="4">
    <source>
        <dbReference type="ARBA" id="ARBA00022723"/>
    </source>
</evidence>
<evidence type="ECO:0000256" key="8">
    <source>
        <dbReference type="ARBA" id="ARBA00023014"/>
    </source>
</evidence>
<keyword evidence="5" id="KW-0274">FAD</keyword>
<dbReference type="Proteomes" id="UP000244892">
    <property type="component" value="Chromosome"/>
</dbReference>
<dbReference type="InterPro" id="IPR036010">
    <property type="entry name" value="2Fe-2S_ferredoxin-like_sf"/>
</dbReference>
<dbReference type="GO" id="GO:0016491">
    <property type="term" value="F:oxidoreductase activity"/>
    <property type="evidence" value="ECO:0007669"/>
    <property type="project" value="UniProtKB-KW"/>
</dbReference>
<dbReference type="GO" id="GO:0046872">
    <property type="term" value="F:metal ion binding"/>
    <property type="evidence" value="ECO:0007669"/>
    <property type="project" value="UniProtKB-KW"/>
</dbReference>
<evidence type="ECO:0000256" key="9">
    <source>
        <dbReference type="ARBA" id="ARBA00061434"/>
    </source>
</evidence>
<evidence type="ECO:0000259" key="11">
    <source>
        <dbReference type="PROSITE" id="PS51384"/>
    </source>
</evidence>
<dbReference type="SUPFAM" id="SSF52343">
    <property type="entry name" value="Ferredoxin reductase-like, C-terminal NADP-linked domain"/>
    <property type="match status" value="1"/>
</dbReference>
<accession>A0A2U8FNK3</accession>
<evidence type="ECO:0008006" key="14">
    <source>
        <dbReference type="Google" id="ProtNLM"/>
    </source>
</evidence>
<feature type="domain" description="2Fe-2S ferredoxin-type" evidence="10">
    <location>
        <begin position="292"/>
        <end position="378"/>
    </location>
</feature>
<dbReference type="OrthoDB" id="9796486at2"/>
<dbReference type="EMBL" id="CP029210">
    <property type="protein sequence ID" value="AWI52569.1"/>
    <property type="molecule type" value="Genomic_DNA"/>
</dbReference>
<dbReference type="Gene3D" id="3.10.20.30">
    <property type="match status" value="1"/>
</dbReference>
<dbReference type="InterPro" id="IPR050415">
    <property type="entry name" value="MRET"/>
</dbReference>
<dbReference type="Gene3D" id="3.40.50.80">
    <property type="entry name" value="Nucleotide-binding domain of ferredoxin-NADP reductase (FNR) module"/>
    <property type="match status" value="1"/>
</dbReference>
<dbReference type="RefSeq" id="WP_109034773.1">
    <property type="nucleotide sequence ID" value="NZ_CP029210.1"/>
</dbReference>
<dbReference type="Pfam" id="PF00175">
    <property type="entry name" value="NAD_binding_1"/>
    <property type="match status" value="1"/>
</dbReference>
<dbReference type="InterPro" id="IPR001433">
    <property type="entry name" value="OxRdtase_FAD/NAD-bd"/>
</dbReference>
<gene>
    <name evidence="12" type="ORF">DEH84_03395</name>
</gene>
<dbReference type="InterPro" id="IPR039261">
    <property type="entry name" value="FNR_nucleotide-bd"/>
</dbReference>
<proteinExistence type="inferred from homology"/>
<dbReference type="Pfam" id="PF00970">
    <property type="entry name" value="FAD_binding_6"/>
    <property type="match status" value="1"/>
</dbReference>
<reference evidence="12 13" key="1">
    <citation type="submission" date="2018-05" db="EMBL/GenBank/DDBJ databases">
        <title>complete genome sequence of Aquabacterium olei NBRC 110486.</title>
        <authorList>
            <person name="Tang B."/>
            <person name="Chang J."/>
            <person name="Zhang L."/>
            <person name="Yang H."/>
        </authorList>
    </citation>
    <scope>NUCLEOTIDE SEQUENCE [LARGE SCALE GENOMIC DNA]</scope>
    <source>
        <strain evidence="12 13">NBRC 110486</strain>
    </source>
</reference>
<dbReference type="InterPro" id="IPR017927">
    <property type="entry name" value="FAD-bd_FR_type"/>
</dbReference>
<organism evidence="12 13">
    <name type="scientific">Aquabacterium olei</name>
    <dbReference type="NCBI Taxonomy" id="1296669"/>
    <lineage>
        <taxon>Bacteria</taxon>
        <taxon>Pseudomonadati</taxon>
        <taxon>Pseudomonadota</taxon>
        <taxon>Betaproteobacteria</taxon>
        <taxon>Burkholderiales</taxon>
        <taxon>Aquabacterium</taxon>
    </lineage>
</organism>
<evidence type="ECO:0000313" key="13">
    <source>
        <dbReference type="Proteomes" id="UP000244892"/>
    </source>
</evidence>
<name>A0A2U8FNK3_9BURK</name>
<evidence type="ECO:0000313" key="12">
    <source>
        <dbReference type="EMBL" id="AWI52569.1"/>
    </source>
</evidence>
<dbReference type="SUPFAM" id="SSF63380">
    <property type="entry name" value="Riboflavin synthase domain-like"/>
    <property type="match status" value="1"/>
</dbReference>
<dbReference type="GO" id="GO:0051537">
    <property type="term" value="F:2 iron, 2 sulfur cluster binding"/>
    <property type="evidence" value="ECO:0007669"/>
    <property type="project" value="UniProtKB-KW"/>
</dbReference>
<evidence type="ECO:0000256" key="3">
    <source>
        <dbReference type="ARBA" id="ARBA00022714"/>
    </source>
</evidence>
<dbReference type="CDD" id="cd00207">
    <property type="entry name" value="fer2"/>
    <property type="match status" value="1"/>
</dbReference>
<comment type="cofactor">
    <cofactor evidence="1">
        <name>FAD</name>
        <dbReference type="ChEBI" id="CHEBI:57692"/>
    </cofactor>
</comment>
<dbReference type="PROSITE" id="PS51085">
    <property type="entry name" value="2FE2S_FER_2"/>
    <property type="match status" value="1"/>
</dbReference>
<dbReference type="InterPro" id="IPR008333">
    <property type="entry name" value="Cbr1-like_FAD-bd_dom"/>
</dbReference>
<dbReference type="PANTHER" id="PTHR47354:SF6">
    <property type="entry name" value="NADH OXIDOREDUCTASE HCR"/>
    <property type="match status" value="1"/>
</dbReference>
<dbReference type="Gene3D" id="2.40.30.10">
    <property type="entry name" value="Translation factors"/>
    <property type="match status" value="1"/>
</dbReference>
<protein>
    <recommendedName>
        <fullName evidence="14">Ferredoxin reductase</fullName>
    </recommendedName>
</protein>
<keyword evidence="2" id="KW-0285">Flavoprotein</keyword>
<dbReference type="InterPro" id="IPR012675">
    <property type="entry name" value="Beta-grasp_dom_sf"/>
</dbReference>
<dbReference type="AlphaFoldDB" id="A0A2U8FNK3"/>
<evidence type="ECO:0000256" key="6">
    <source>
        <dbReference type="ARBA" id="ARBA00023002"/>
    </source>
</evidence>
<feature type="domain" description="FAD-binding FR-type" evidence="11">
    <location>
        <begin position="44"/>
        <end position="146"/>
    </location>
</feature>
<keyword evidence="8" id="KW-0411">Iron-sulfur</keyword>
<comment type="similarity">
    <text evidence="9">In the N-terminal section; belongs to the FAD-binding oxidoreductase type 6 family.</text>
</comment>
<dbReference type="KEGG" id="aon:DEH84_03395"/>
<dbReference type="InterPro" id="IPR001041">
    <property type="entry name" value="2Fe-2S_ferredoxin-type"/>
</dbReference>
<keyword evidence="3" id="KW-0001">2Fe-2S</keyword>
<evidence type="ECO:0000259" key="10">
    <source>
        <dbReference type="PROSITE" id="PS51085"/>
    </source>
</evidence>
<dbReference type="SUPFAM" id="SSF54292">
    <property type="entry name" value="2Fe-2S ferredoxin-like"/>
    <property type="match status" value="1"/>
</dbReference>
<dbReference type="InterPro" id="IPR017938">
    <property type="entry name" value="Riboflavin_synthase-like_b-brl"/>
</dbReference>
<keyword evidence="7" id="KW-0408">Iron</keyword>